<dbReference type="STRING" id="670580.A0A1X6MYH0"/>
<reference evidence="4 5" key="1">
    <citation type="submission" date="2017-04" db="EMBL/GenBank/DDBJ databases">
        <title>Genome Sequence of the Model Brown-Rot Fungus Postia placenta SB12.</title>
        <authorList>
            <consortium name="DOE Joint Genome Institute"/>
            <person name="Gaskell J."/>
            <person name="Kersten P."/>
            <person name="Larrondo L.F."/>
            <person name="Canessa P."/>
            <person name="Martinez D."/>
            <person name="Hibbett D."/>
            <person name="Schmoll M."/>
            <person name="Kubicek C.P."/>
            <person name="Martinez A.T."/>
            <person name="Yadav J."/>
            <person name="Master E."/>
            <person name="Magnuson J.K."/>
            <person name="James T."/>
            <person name="Yaver D."/>
            <person name="Berka R."/>
            <person name="Labutti K."/>
            <person name="Lipzen A."/>
            <person name="Aerts A."/>
            <person name="Barry K."/>
            <person name="Henrissat B."/>
            <person name="Blanchette R."/>
            <person name="Grigoriev I."/>
            <person name="Cullen D."/>
        </authorList>
    </citation>
    <scope>NUCLEOTIDE SEQUENCE [LARGE SCALE GENOMIC DNA]</scope>
    <source>
        <strain evidence="4 5">MAD-698-R-SB12</strain>
    </source>
</reference>
<proteinExistence type="predicted"/>
<dbReference type="InterPro" id="IPR018466">
    <property type="entry name" value="Kre9/Knh1-like_N"/>
</dbReference>
<gene>
    <name evidence="4" type="ORF">POSPLADRAFT_1146797</name>
</gene>
<keyword evidence="5" id="KW-1185">Reference proteome</keyword>
<feature type="non-terminal residue" evidence="4">
    <location>
        <position position="1"/>
    </location>
</feature>
<dbReference type="Pfam" id="PF10342">
    <property type="entry name" value="Kre9_KNH"/>
    <property type="match status" value="1"/>
</dbReference>
<protein>
    <recommendedName>
        <fullName evidence="3">Yeast cell wall synthesis Kre9/Knh1-like N-terminal domain-containing protein</fullName>
    </recommendedName>
</protein>
<keyword evidence="1 2" id="KW-0732">Signal</keyword>
<feature type="signal peptide" evidence="2">
    <location>
        <begin position="1"/>
        <end position="17"/>
    </location>
</feature>
<evidence type="ECO:0000259" key="3">
    <source>
        <dbReference type="Pfam" id="PF10342"/>
    </source>
</evidence>
<evidence type="ECO:0000313" key="4">
    <source>
        <dbReference type="EMBL" id="OSX61266.1"/>
    </source>
</evidence>
<dbReference type="RefSeq" id="XP_024338060.1">
    <property type="nucleotide sequence ID" value="XM_024485985.1"/>
</dbReference>
<sequence length="141" mass="15190">YSALFLAAIVASPLISAITLSTPTGWYRGASVEETWTSAPADPTSFDLVLVNPDDGVTKFKLSSDVPTSAEQVRFNVPANVPVADNYTMQAVNVTITLDGRETRGSYPGENRKCLGDLFLCRRGLGKVSSSGRYVEERLGK</sequence>
<dbReference type="GeneID" id="36330934"/>
<evidence type="ECO:0000256" key="2">
    <source>
        <dbReference type="SAM" id="SignalP"/>
    </source>
</evidence>
<evidence type="ECO:0000313" key="5">
    <source>
        <dbReference type="Proteomes" id="UP000194127"/>
    </source>
</evidence>
<feature type="domain" description="Yeast cell wall synthesis Kre9/Knh1-like N-terminal" evidence="3">
    <location>
        <begin position="29"/>
        <end position="95"/>
    </location>
</feature>
<dbReference type="Proteomes" id="UP000194127">
    <property type="component" value="Unassembled WGS sequence"/>
</dbReference>
<dbReference type="EMBL" id="KZ110599">
    <property type="protein sequence ID" value="OSX61266.1"/>
    <property type="molecule type" value="Genomic_DNA"/>
</dbReference>
<feature type="chain" id="PRO_5010854955" description="Yeast cell wall synthesis Kre9/Knh1-like N-terminal domain-containing protein" evidence="2">
    <location>
        <begin position="18"/>
        <end position="141"/>
    </location>
</feature>
<evidence type="ECO:0000256" key="1">
    <source>
        <dbReference type="ARBA" id="ARBA00022729"/>
    </source>
</evidence>
<accession>A0A1X6MYH0</accession>
<name>A0A1X6MYH0_9APHY</name>
<organism evidence="4 5">
    <name type="scientific">Postia placenta MAD-698-R-SB12</name>
    <dbReference type="NCBI Taxonomy" id="670580"/>
    <lineage>
        <taxon>Eukaryota</taxon>
        <taxon>Fungi</taxon>
        <taxon>Dikarya</taxon>
        <taxon>Basidiomycota</taxon>
        <taxon>Agaricomycotina</taxon>
        <taxon>Agaricomycetes</taxon>
        <taxon>Polyporales</taxon>
        <taxon>Adustoporiaceae</taxon>
        <taxon>Rhodonia</taxon>
    </lineage>
</organism>
<dbReference type="AlphaFoldDB" id="A0A1X6MYH0"/>
<dbReference type="OrthoDB" id="5420143at2759"/>